<dbReference type="RefSeq" id="WP_089270549.1">
    <property type="nucleotide sequence ID" value="NZ_FZNN01000008.1"/>
</dbReference>
<feature type="binding site" evidence="3">
    <location>
        <position position="3"/>
    </location>
    <ligand>
        <name>Zn(2+)</name>
        <dbReference type="ChEBI" id="CHEBI:29105"/>
    </ligand>
</feature>
<keyword evidence="1 3" id="KW-0479">Metal-binding</keyword>
<sequence>MSCPICKRATEAAYRPFCSKRCADVDLGKWMSGSYALPSEDPDDIEEALDAVLNAMETPERPH</sequence>
<dbReference type="InterPro" id="IPR005584">
    <property type="entry name" value="DNA_gyrase_inhibitor_YacG"/>
</dbReference>
<gene>
    <name evidence="3" type="primary">yacG</name>
    <name evidence="4" type="ORF">SAMN06265370_108139</name>
</gene>
<dbReference type="SUPFAM" id="SSF57716">
    <property type="entry name" value="Glucocorticoid receptor-like (DNA-binding domain)"/>
    <property type="match status" value="1"/>
</dbReference>
<dbReference type="InterPro" id="IPR013088">
    <property type="entry name" value="Znf_NHR/GATA"/>
</dbReference>
<organism evidence="4 5">
    <name type="scientific">Puniceibacterium sediminis</name>
    <dbReference type="NCBI Taxonomy" id="1608407"/>
    <lineage>
        <taxon>Bacteria</taxon>
        <taxon>Pseudomonadati</taxon>
        <taxon>Pseudomonadota</taxon>
        <taxon>Alphaproteobacteria</taxon>
        <taxon>Rhodobacterales</taxon>
        <taxon>Paracoccaceae</taxon>
        <taxon>Puniceibacterium</taxon>
    </lineage>
</organism>
<feature type="binding site" evidence="3">
    <location>
        <position position="6"/>
    </location>
    <ligand>
        <name>Zn(2+)</name>
        <dbReference type="ChEBI" id="CHEBI:29105"/>
    </ligand>
</feature>
<dbReference type="GO" id="GO:0006355">
    <property type="term" value="P:regulation of DNA-templated transcription"/>
    <property type="evidence" value="ECO:0007669"/>
    <property type="project" value="InterPro"/>
</dbReference>
<evidence type="ECO:0000256" key="1">
    <source>
        <dbReference type="ARBA" id="ARBA00022723"/>
    </source>
</evidence>
<comment type="cofactor">
    <cofactor evidence="3">
        <name>Zn(2+)</name>
        <dbReference type="ChEBI" id="CHEBI:29105"/>
    </cofactor>
    <text evidence="3">Binds 1 zinc ion.</text>
</comment>
<name>A0A238X355_9RHOB</name>
<feature type="binding site" evidence="3">
    <location>
        <position position="22"/>
    </location>
    <ligand>
        <name>Zn(2+)</name>
        <dbReference type="ChEBI" id="CHEBI:29105"/>
    </ligand>
</feature>
<dbReference type="EMBL" id="FZNN01000008">
    <property type="protein sequence ID" value="SNR52269.1"/>
    <property type="molecule type" value="Genomic_DNA"/>
</dbReference>
<comment type="subunit">
    <text evidence="3">Interacts with GyrB.</text>
</comment>
<comment type="function">
    <text evidence="3">Inhibits all the catalytic activities of DNA gyrase by preventing its interaction with DNA. Acts by binding directly to the C-terminal domain of GyrB, which probably disrupts DNA binding by the gyrase.</text>
</comment>
<proteinExistence type="inferred from homology"/>
<dbReference type="GO" id="GO:0008657">
    <property type="term" value="F:DNA topoisomerase type II (double strand cut, ATP-hydrolyzing) inhibitor activity"/>
    <property type="evidence" value="ECO:0007669"/>
    <property type="project" value="UniProtKB-UniRule"/>
</dbReference>
<comment type="similarity">
    <text evidence="3">Belongs to the DNA gyrase inhibitor YacG family.</text>
</comment>
<dbReference type="PANTHER" id="PTHR36150">
    <property type="entry name" value="DNA GYRASE INHIBITOR YACG"/>
    <property type="match status" value="1"/>
</dbReference>
<accession>A0A238X355</accession>
<dbReference type="AlphaFoldDB" id="A0A238X355"/>
<evidence type="ECO:0000256" key="3">
    <source>
        <dbReference type="HAMAP-Rule" id="MF_00649"/>
    </source>
</evidence>
<evidence type="ECO:0000313" key="5">
    <source>
        <dbReference type="Proteomes" id="UP000198417"/>
    </source>
</evidence>
<evidence type="ECO:0000256" key="2">
    <source>
        <dbReference type="ARBA" id="ARBA00022833"/>
    </source>
</evidence>
<dbReference type="Gene3D" id="3.30.50.10">
    <property type="entry name" value="Erythroid Transcription Factor GATA-1, subunit A"/>
    <property type="match status" value="1"/>
</dbReference>
<feature type="binding site" evidence="3">
    <location>
        <position position="18"/>
    </location>
    <ligand>
        <name>Zn(2+)</name>
        <dbReference type="ChEBI" id="CHEBI:29105"/>
    </ligand>
</feature>
<keyword evidence="5" id="KW-1185">Reference proteome</keyword>
<dbReference type="GO" id="GO:0008270">
    <property type="term" value="F:zinc ion binding"/>
    <property type="evidence" value="ECO:0007669"/>
    <property type="project" value="UniProtKB-UniRule"/>
</dbReference>
<dbReference type="PANTHER" id="PTHR36150:SF1">
    <property type="entry name" value="DNA GYRASE INHIBITOR YACG"/>
    <property type="match status" value="1"/>
</dbReference>
<dbReference type="Pfam" id="PF03884">
    <property type="entry name" value="YacG"/>
    <property type="match status" value="1"/>
</dbReference>
<dbReference type="Proteomes" id="UP000198417">
    <property type="component" value="Unassembled WGS sequence"/>
</dbReference>
<reference evidence="4 5" key="1">
    <citation type="submission" date="2017-06" db="EMBL/GenBank/DDBJ databases">
        <authorList>
            <person name="Kim H.J."/>
            <person name="Triplett B.A."/>
        </authorList>
    </citation>
    <scope>NUCLEOTIDE SEQUENCE [LARGE SCALE GENOMIC DNA]</scope>
    <source>
        <strain evidence="4 5">DSM 29052</strain>
    </source>
</reference>
<keyword evidence="2 3" id="KW-0862">Zinc</keyword>
<dbReference type="HAMAP" id="MF_00649">
    <property type="entry name" value="DNA_gyrase_inhibitor_YacG"/>
    <property type="match status" value="1"/>
</dbReference>
<protein>
    <recommendedName>
        <fullName evidence="3">DNA gyrase inhibitor YacG</fullName>
    </recommendedName>
</protein>
<evidence type="ECO:0000313" key="4">
    <source>
        <dbReference type="EMBL" id="SNR52269.1"/>
    </source>
</evidence>
<dbReference type="OrthoDB" id="9809663at2"/>